<evidence type="ECO:0000313" key="3">
    <source>
        <dbReference type="Proteomes" id="UP001165060"/>
    </source>
</evidence>
<keyword evidence="3" id="KW-1185">Reference proteome</keyword>
<evidence type="ECO:0000313" key="2">
    <source>
        <dbReference type="EMBL" id="GMI21992.1"/>
    </source>
</evidence>
<evidence type="ECO:0000256" key="1">
    <source>
        <dbReference type="SAM" id="MobiDB-lite"/>
    </source>
</evidence>
<dbReference type="Pfam" id="PF10032">
    <property type="entry name" value="Pho88"/>
    <property type="match status" value="1"/>
</dbReference>
<dbReference type="Proteomes" id="UP001165060">
    <property type="component" value="Unassembled WGS sequence"/>
</dbReference>
<feature type="compositionally biased region" description="Acidic residues" evidence="1">
    <location>
        <begin position="156"/>
        <end position="198"/>
    </location>
</feature>
<gene>
    <name evidence="2" type="ORF">TeGR_g1914</name>
</gene>
<reference evidence="2 3" key="1">
    <citation type="journal article" date="2023" name="Commun. Biol.">
        <title>Genome analysis of Parmales, the sister group of diatoms, reveals the evolutionary specialization of diatoms from phago-mixotrophs to photoautotrophs.</title>
        <authorList>
            <person name="Ban H."/>
            <person name="Sato S."/>
            <person name="Yoshikawa S."/>
            <person name="Yamada K."/>
            <person name="Nakamura Y."/>
            <person name="Ichinomiya M."/>
            <person name="Sato N."/>
            <person name="Blanc-Mathieu R."/>
            <person name="Endo H."/>
            <person name="Kuwata A."/>
            <person name="Ogata H."/>
        </authorList>
    </citation>
    <scope>NUCLEOTIDE SEQUENCE [LARGE SCALE GENOMIC DNA]</scope>
</reference>
<comment type="caution">
    <text evidence="2">The sequence shown here is derived from an EMBL/GenBank/DDBJ whole genome shotgun (WGS) entry which is preliminary data.</text>
</comment>
<feature type="region of interest" description="Disordered" evidence="1">
    <location>
        <begin position="145"/>
        <end position="198"/>
    </location>
</feature>
<dbReference type="InterPro" id="IPR012098">
    <property type="entry name" value="SND3_fun"/>
</dbReference>
<accession>A0ABQ6M912</accession>
<sequence>MSLLSWQLCKRLNFDDPATLLGCRLFYLSYQLAAQLLAGYALRSARLNDDRSEVRVPSPLAPLLSGALSAAGPAASSLLSSALSRTLTVREYDSRQARALRTSQLLPLLLMFYLHFRRGAAQPLVLQAAVGYHGLWQSPLWRVGEESGEESKEESKEEESVEEETVESGSEEEEEEPAEEPAEEEAESESEESASETN</sequence>
<organism evidence="2 3">
    <name type="scientific">Tetraparma gracilis</name>
    <dbReference type="NCBI Taxonomy" id="2962635"/>
    <lineage>
        <taxon>Eukaryota</taxon>
        <taxon>Sar</taxon>
        <taxon>Stramenopiles</taxon>
        <taxon>Ochrophyta</taxon>
        <taxon>Bolidophyceae</taxon>
        <taxon>Parmales</taxon>
        <taxon>Triparmaceae</taxon>
        <taxon>Tetraparma</taxon>
    </lineage>
</organism>
<dbReference type="EMBL" id="BRYB01001271">
    <property type="protein sequence ID" value="GMI21992.1"/>
    <property type="molecule type" value="Genomic_DNA"/>
</dbReference>
<proteinExistence type="predicted"/>
<name>A0ABQ6M912_9STRA</name>
<dbReference type="PANTHER" id="PTHR28112">
    <property type="entry name" value="SRP-INDEPENDENT TARGETING PROTEIN 3"/>
    <property type="match status" value="1"/>
</dbReference>
<protein>
    <submittedName>
        <fullName evidence="2">Uncharacterized protein</fullName>
    </submittedName>
</protein>
<dbReference type="PANTHER" id="PTHR28112:SF1">
    <property type="entry name" value="SRP-INDEPENDENT TARGETING PROTEIN 3"/>
    <property type="match status" value="1"/>
</dbReference>
<feature type="compositionally biased region" description="Basic and acidic residues" evidence="1">
    <location>
        <begin position="145"/>
        <end position="155"/>
    </location>
</feature>